<feature type="compositionally biased region" description="Pro residues" evidence="1">
    <location>
        <begin position="79"/>
        <end position="105"/>
    </location>
</feature>
<dbReference type="AlphaFoldDB" id="A0A1B6GJ14"/>
<sequence length="154" mass="16503">GKLIDFGPESPHAHTAFDFDCLPQEEVQAYQRAFAPDACPFDCLEDVEEPEVPQSPPAYDEDDAACYLPAHLLIKRTALPPPSPGSPCPETNFPPSPSPNCPPTTKPAAQRQKSPCPPPVKTAVQKQNTPCPPPAKTAVQKQKTSCPPPAKTVV</sequence>
<name>A0A1B6GJ14_9HEMI</name>
<accession>A0A1B6GJ14</accession>
<feature type="non-terminal residue" evidence="2">
    <location>
        <position position="1"/>
    </location>
</feature>
<protein>
    <submittedName>
        <fullName evidence="2">Uncharacterized protein</fullName>
    </submittedName>
</protein>
<proteinExistence type="predicted"/>
<feature type="non-terminal residue" evidence="2">
    <location>
        <position position="154"/>
    </location>
</feature>
<gene>
    <name evidence="2" type="ORF">g.37843</name>
</gene>
<evidence type="ECO:0000313" key="2">
    <source>
        <dbReference type="EMBL" id="JAS62407.1"/>
    </source>
</evidence>
<organism evidence="2">
    <name type="scientific">Cuerna arida</name>
    <dbReference type="NCBI Taxonomy" id="1464854"/>
    <lineage>
        <taxon>Eukaryota</taxon>
        <taxon>Metazoa</taxon>
        <taxon>Ecdysozoa</taxon>
        <taxon>Arthropoda</taxon>
        <taxon>Hexapoda</taxon>
        <taxon>Insecta</taxon>
        <taxon>Pterygota</taxon>
        <taxon>Neoptera</taxon>
        <taxon>Paraneoptera</taxon>
        <taxon>Hemiptera</taxon>
        <taxon>Auchenorrhyncha</taxon>
        <taxon>Membracoidea</taxon>
        <taxon>Cicadellidae</taxon>
        <taxon>Cicadellinae</taxon>
        <taxon>Proconiini</taxon>
        <taxon>Cuerna</taxon>
    </lineage>
</organism>
<feature type="region of interest" description="Disordered" evidence="1">
    <location>
        <begin position="77"/>
        <end position="154"/>
    </location>
</feature>
<reference evidence="2" key="1">
    <citation type="submission" date="2015-11" db="EMBL/GenBank/DDBJ databases">
        <title>De novo transcriptome assembly of four potential Pierce s Disease insect vectors from Arizona vineyards.</title>
        <authorList>
            <person name="Tassone E.E."/>
        </authorList>
    </citation>
    <scope>NUCLEOTIDE SEQUENCE</scope>
</reference>
<evidence type="ECO:0000256" key="1">
    <source>
        <dbReference type="SAM" id="MobiDB-lite"/>
    </source>
</evidence>
<dbReference type="EMBL" id="GECZ01007362">
    <property type="protein sequence ID" value="JAS62407.1"/>
    <property type="molecule type" value="Transcribed_RNA"/>
</dbReference>